<evidence type="ECO:0000259" key="1">
    <source>
        <dbReference type="Pfam" id="PF07228"/>
    </source>
</evidence>
<dbReference type="AlphaFoldDB" id="X0WP61"/>
<dbReference type="InterPro" id="IPR001932">
    <property type="entry name" value="PPM-type_phosphatase-like_dom"/>
</dbReference>
<dbReference type="EMBL" id="BARS01042806">
    <property type="protein sequence ID" value="GAG32789.1"/>
    <property type="molecule type" value="Genomic_DNA"/>
</dbReference>
<organism evidence="2">
    <name type="scientific">marine sediment metagenome</name>
    <dbReference type="NCBI Taxonomy" id="412755"/>
    <lineage>
        <taxon>unclassified sequences</taxon>
        <taxon>metagenomes</taxon>
        <taxon>ecological metagenomes</taxon>
    </lineage>
</organism>
<comment type="caution">
    <text evidence="2">The sequence shown here is derived from an EMBL/GenBank/DDBJ whole genome shotgun (WGS) entry which is preliminary data.</text>
</comment>
<reference evidence="2" key="1">
    <citation type="journal article" date="2014" name="Front. Microbiol.">
        <title>High frequency of phylogenetically diverse reductive dehalogenase-homologous genes in deep subseafloor sedimentary metagenomes.</title>
        <authorList>
            <person name="Kawai M."/>
            <person name="Futagami T."/>
            <person name="Toyoda A."/>
            <person name="Takaki Y."/>
            <person name="Nishi S."/>
            <person name="Hori S."/>
            <person name="Arai W."/>
            <person name="Tsubouchi T."/>
            <person name="Morono Y."/>
            <person name="Uchiyama I."/>
            <person name="Ito T."/>
            <person name="Fujiyama A."/>
            <person name="Inagaki F."/>
            <person name="Takami H."/>
        </authorList>
    </citation>
    <scope>NUCLEOTIDE SEQUENCE</scope>
    <source>
        <strain evidence="2">Expedition CK06-06</strain>
    </source>
</reference>
<dbReference type="Gene3D" id="3.60.40.10">
    <property type="entry name" value="PPM-type phosphatase domain"/>
    <property type="match status" value="1"/>
</dbReference>
<evidence type="ECO:0000313" key="2">
    <source>
        <dbReference type="EMBL" id="GAG32789.1"/>
    </source>
</evidence>
<feature type="non-terminal residue" evidence="2">
    <location>
        <position position="1"/>
    </location>
</feature>
<accession>X0WP61</accession>
<name>X0WP61_9ZZZZ</name>
<dbReference type="Pfam" id="PF07228">
    <property type="entry name" value="SpoIIE"/>
    <property type="match status" value="1"/>
</dbReference>
<dbReference type="InterPro" id="IPR036457">
    <property type="entry name" value="PPM-type-like_dom_sf"/>
</dbReference>
<protein>
    <recommendedName>
        <fullName evidence="1">PPM-type phosphatase domain-containing protein</fullName>
    </recommendedName>
</protein>
<gene>
    <name evidence="2" type="ORF">S01H1_64899</name>
</gene>
<proteinExistence type="predicted"/>
<feature type="domain" description="PPM-type phosphatase" evidence="1">
    <location>
        <begin position="2"/>
        <end position="60"/>
    </location>
</feature>
<sequence>FEAINSADEMFGLERLTNILRRDRDLPAEQMIRRLHGEITDFVGELDPQDDCTVVVIRRQ</sequence>